<organism evidence="4 5">
    <name type="scientific">Colletotrichum orchidophilum</name>
    <dbReference type="NCBI Taxonomy" id="1209926"/>
    <lineage>
        <taxon>Eukaryota</taxon>
        <taxon>Fungi</taxon>
        <taxon>Dikarya</taxon>
        <taxon>Ascomycota</taxon>
        <taxon>Pezizomycotina</taxon>
        <taxon>Sordariomycetes</taxon>
        <taxon>Hypocreomycetidae</taxon>
        <taxon>Glomerellales</taxon>
        <taxon>Glomerellaceae</taxon>
        <taxon>Colletotrichum</taxon>
    </lineage>
</organism>
<evidence type="ECO:0000313" key="4">
    <source>
        <dbReference type="EMBL" id="OHF03755.1"/>
    </source>
</evidence>
<dbReference type="Gene3D" id="2.130.10.10">
    <property type="entry name" value="YVTN repeat-like/Quinoprotein amine dehydrogenase"/>
    <property type="match status" value="3"/>
</dbReference>
<dbReference type="InterPro" id="IPR001680">
    <property type="entry name" value="WD40_rpt"/>
</dbReference>
<dbReference type="OrthoDB" id="1577640at2759"/>
<dbReference type="SMART" id="SM00320">
    <property type="entry name" value="WD40"/>
    <property type="match status" value="4"/>
</dbReference>
<dbReference type="GO" id="GO:0003824">
    <property type="term" value="F:catalytic activity"/>
    <property type="evidence" value="ECO:0007669"/>
    <property type="project" value="InterPro"/>
</dbReference>
<dbReference type="PROSITE" id="PS50294">
    <property type="entry name" value="WD_REPEATS_REGION"/>
    <property type="match status" value="1"/>
</dbReference>
<dbReference type="Gene3D" id="3.40.50.1580">
    <property type="entry name" value="Nucleoside phosphorylase domain"/>
    <property type="match status" value="1"/>
</dbReference>
<sequence>MSDPSLYTIGWICAIVPEFVAARLFLDEVHEEPRSLSKNDNNSYKLGRMGKHNVAIAVLPHGEYGESSAAVVARDMVRTFENIRVGLMVGIGGGAPSLENDIRLGDIVVSSPTGGYGGVLQYDFGKSVEGGKFEMTGFLNQPPIALRTALNALIADFEIEGNWLGSDIQKALKSENLKQKYGRPSSESDRLFRSNISYDANKATADYGADDFVDRPERSPESVPVVHHGLIASANQVMKDANKRDILAKDKNVLCFEMEAAGLMNHFPCLVIRGICDYSDSHKNKQWQGYAAMAAAAFAKALVCRIPRQSLENEQSIAEGLSILKSVGEDVVAIRDSIDYDTLEKLRAAKGAEFDSYQNQHEARCHPNTRVNVLREIEHWAHELRGQRIYWLSGMAGTGKSVIARTVAHSLNEANLLGATFFFKRGERDRSSASLVFSTLAKQLVRRRPELSPFIIEAIRQTDNLSSKSLEEQFAKLILGPLKKSGSKSGSFQNLVLIVEALDECSDEKDVEALLNLLSKAANSDVCALKLFVTSRPEIAMRDAFDSINGTSYLQHRLQDTPHAIISRDIALYLQHQLSEIRAWWNKRYNKIPSEQLQMDWPGDEKIKALVEIAIPLFLFAAIACRFIRDDLFGSPEEQLLKLIQVAKEGGVHDKLGETYRPVLRQFQSKRNKQEQKSLMQRFRKVIGTIILLEQPLAISSIAGLLGLKISEISGILSPLKSVLDIPEEQELEVKLFHLSFRDFLLSPVAGDFSINFKETHWQMALACLDLLSISLRYNMANLKPADQRSTIANGVLEKQLPPHVRYACLHWFHHLELAGKPLQDDDAIHRFLQGKFLHWLEALSILGEADCGTRTPEKLLPLVEVSYATSLRSPLVGNDPTCHSNKEQPDSRLFEILEDADSFVSKHVSVLVEFPLQIYWSALVFSPTSSAVRNAFVGSIPSCIKFQSPHKSGWVPLVQNAGLVRNEQFFHVAISPDSRLVAFSQSGDSILMWSVSTGACLTEIPCGSDLSAGNGGPIAFFNDSKRIASELRGKISIYLAETGERLHDLRVDIWSPVVQIDVSRDSEMIAVSYANCTAEICTIATGRRRELSKEGFPNRNDHVNNSSMPQGRSLICFSPDSQFVATSSCQEIDVWDVSTGSCLRTFNTNAFVLCPLSFVPNTNLLLVQEAEGEIRTLDITTGHWTFRASGRGATHGDISVSYDARFLAYESPTNSNSVSISSFDTGELYHTLNFPGTPGVESTGSRFSKSAIFSPDGKFLVTMRRDEAAIWSMSMIQRSKKLKDETTQSAQPEFMPTRCCFIHWDSSENSPQLVSMHESDEVNLWSSYTGDLLQTLKDERARFDNGTAMLAPDSKHIFLPHGLSIQTTREKRIIRVLEISQSAGYDPVLGRGSVIFSADSGSFAFGSFHDFSLWTLEEGLQFRDPACIGTLITVAPDWKSAAYIVEAPSLPGEEDMWDEANHKIRFLSIETGKHFDLPEEVDSFSALAISPDSKWIASVPGRSEELTLWSTSKCSRQALLRHETRITAIAFSSQSDLLASADKAQEVRIWSMLSGQCAQVLKVGRSLLSMSFSPDDAHLRTAFGEILISKSTDEIPELNATSDDEDSENTSVVVQKPRWHGYGIDVSGKWITWNGANIISLPLDVNPSSNMDSPRWFDDDKRYRVAAGEFLVAWVSPAGELYTIGFSRDVQPFDQV</sequence>
<dbReference type="Pfam" id="PF24883">
    <property type="entry name" value="NPHP3_N"/>
    <property type="match status" value="1"/>
</dbReference>
<dbReference type="InterPro" id="IPR011047">
    <property type="entry name" value="Quinoprotein_ADH-like_sf"/>
</dbReference>
<evidence type="ECO:0000259" key="3">
    <source>
        <dbReference type="PROSITE" id="PS50837"/>
    </source>
</evidence>
<accession>A0A1G4BQZ8</accession>
<dbReference type="PROSITE" id="PS50082">
    <property type="entry name" value="WD_REPEATS_2"/>
    <property type="match status" value="1"/>
</dbReference>
<dbReference type="EMBL" id="MJBS01000005">
    <property type="protein sequence ID" value="OHF03755.1"/>
    <property type="molecule type" value="Genomic_DNA"/>
</dbReference>
<keyword evidence="2" id="KW-0853">WD repeat</keyword>
<proteinExistence type="predicted"/>
<dbReference type="InterPro" id="IPR056884">
    <property type="entry name" value="NPHP3-like_N"/>
</dbReference>
<dbReference type="GO" id="GO:0009116">
    <property type="term" value="P:nucleoside metabolic process"/>
    <property type="evidence" value="ECO:0007669"/>
    <property type="project" value="InterPro"/>
</dbReference>
<dbReference type="InterPro" id="IPR015943">
    <property type="entry name" value="WD40/YVTN_repeat-like_dom_sf"/>
</dbReference>
<evidence type="ECO:0000313" key="5">
    <source>
        <dbReference type="Proteomes" id="UP000176998"/>
    </source>
</evidence>
<feature type="domain" description="NACHT" evidence="3">
    <location>
        <begin position="388"/>
        <end position="537"/>
    </location>
</feature>
<dbReference type="InterPro" id="IPR007111">
    <property type="entry name" value="NACHT_NTPase"/>
</dbReference>
<comment type="caution">
    <text evidence="4">The sequence shown here is derived from an EMBL/GenBank/DDBJ whole genome shotgun (WGS) entry which is preliminary data.</text>
</comment>
<dbReference type="Gene3D" id="3.40.50.300">
    <property type="entry name" value="P-loop containing nucleotide triphosphate hydrolases"/>
    <property type="match status" value="1"/>
</dbReference>
<name>A0A1G4BQZ8_9PEZI</name>
<evidence type="ECO:0000256" key="1">
    <source>
        <dbReference type="ARBA" id="ARBA00022737"/>
    </source>
</evidence>
<feature type="repeat" description="WD" evidence="2">
    <location>
        <begin position="1520"/>
        <end position="1561"/>
    </location>
</feature>
<keyword evidence="1" id="KW-0677">Repeat</keyword>
<protein>
    <submittedName>
        <fullName evidence="4">Pfs domain-containing protein</fullName>
    </submittedName>
</protein>
<dbReference type="PANTHER" id="PTHR46082:SF11">
    <property type="entry name" value="AAA+ ATPASE DOMAIN-CONTAINING PROTEIN-RELATED"/>
    <property type="match status" value="1"/>
</dbReference>
<dbReference type="SUPFAM" id="SSF69322">
    <property type="entry name" value="Tricorn protease domain 2"/>
    <property type="match status" value="1"/>
</dbReference>
<dbReference type="PROSITE" id="PS50837">
    <property type="entry name" value="NACHT"/>
    <property type="match status" value="1"/>
</dbReference>
<dbReference type="PANTHER" id="PTHR46082">
    <property type="entry name" value="ATP/GTP-BINDING PROTEIN-RELATED"/>
    <property type="match status" value="1"/>
</dbReference>
<evidence type="ECO:0000256" key="2">
    <source>
        <dbReference type="PROSITE-ProRule" id="PRU00221"/>
    </source>
</evidence>
<dbReference type="Pfam" id="PF00400">
    <property type="entry name" value="WD40"/>
    <property type="match status" value="1"/>
</dbReference>
<dbReference type="STRING" id="1209926.A0A1G4BQZ8"/>
<dbReference type="InterPro" id="IPR027417">
    <property type="entry name" value="P-loop_NTPase"/>
</dbReference>
<keyword evidence="5" id="KW-1185">Reference proteome</keyword>
<dbReference type="SUPFAM" id="SSF52540">
    <property type="entry name" value="P-loop containing nucleoside triphosphate hydrolases"/>
    <property type="match status" value="1"/>
</dbReference>
<dbReference type="InterPro" id="IPR053137">
    <property type="entry name" value="NLR-like"/>
</dbReference>
<reference evidence="4 5" key="1">
    <citation type="submission" date="2016-09" db="EMBL/GenBank/DDBJ databases">
        <authorList>
            <person name="Capua I."/>
            <person name="De Benedictis P."/>
            <person name="Joannis T."/>
            <person name="Lombin L.H."/>
            <person name="Cattoli G."/>
        </authorList>
    </citation>
    <scope>NUCLEOTIDE SEQUENCE [LARGE SCALE GENOMIC DNA]</scope>
    <source>
        <strain evidence="4 5">IMI 309357</strain>
    </source>
</reference>
<gene>
    <name evidence="4" type="ORF">CORC01_01074</name>
</gene>
<dbReference type="Proteomes" id="UP000176998">
    <property type="component" value="Unassembled WGS sequence"/>
</dbReference>
<dbReference type="InterPro" id="IPR035994">
    <property type="entry name" value="Nucleoside_phosphorylase_sf"/>
</dbReference>
<dbReference type="SUPFAM" id="SSF50998">
    <property type="entry name" value="Quinoprotein alcohol dehydrogenase-like"/>
    <property type="match status" value="1"/>
</dbReference>
<dbReference type="SUPFAM" id="SSF53167">
    <property type="entry name" value="Purine and uridine phosphorylases"/>
    <property type="match status" value="1"/>
</dbReference>
<dbReference type="RefSeq" id="XP_022480891.1">
    <property type="nucleotide sequence ID" value="XM_022612730.1"/>
</dbReference>
<dbReference type="GeneID" id="34554240"/>